<feature type="transmembrane region" description="Helical" evidence="2">
    <location>
        <begin position="7"/>
        <end position="27"/>
    </location>
</feature>
<keyword evidence="2" id="KW-0812">Transmembrane</keyword>
<protein>
    <recommendedName>
        <fullName evidence="5">NfeD family protein</fullName>
    </recommendedName>
</protein>
<name>A0A2W5N8Z2_RHOSU</name>
<dbReference type="Proteomes" id="UP000249185">
    <property type="component" value="Unassembled WGS sequence"/>
</dbReference>
<feature type="region of interest" description="Disordered" evidence="1">
    <location>
        <begin position="77"/>
        <end position="106"/>
    </location>
</feature>
<proteinExistence type="predicted"/>
<organism evidence="3 4">
    <name type="scientific">Rhodovulum sulfidophilum</name>
    <name type="common">Rhodobacter sulfidophilus</name>
    <dbReference type="NCBI Taxonomy" id="35806"/>
    <lineage>
        <taxon>Bacteria</taxon>
        <taxon>Pseudomonadati</taxon>
        <taxon>Pseudomonadota</taxon>
        <taxon>Alphaproteobacteria</taxon>
        <taxon>Rhodobacterales</taxon>
        <taxon>Paracoccaceae</taxon>
        <taxon>Rhodovulum</taxon>
    </lineage>
</organism>
<keyword evidence="2" id="KW-0472">Membrane</keyword>
<keyword evidence="2" id="KW-1133">Transmembrane helix</keyword>
<evidence type="ECO:0000313" key="4">
    <source>
        <dbReference type="Proteomes" id="UP000249185"/>
    </source>
</evidence>
<evidence type="ECO:0000313" key="3">
    <source>
        <dbReference type="EMBL" id="PZQ48759.1"/>
    </source>
</evidence>
<dbReference type="EMBL" id="QFPW01000010">
    <property type="protein sequence ID" value="PZQ48759.1"/>
    <property type="molecule type" value="Genomic_DNA"/>
</dbReference>
<accession>A0A2W5N8Z2</accession>
<sequence>MSGGAVWILTGLALGAVELLLPGYILLGFSAGAILTGVLVGIGALAATGGLTFLVAAAISLLAWLAATRRWGRQPGQNRVWTRDEDVNANAVPRRRTEDPDDDGGQ</sequence>
<feature type="transmembrane region" description="Helical" evidence="2">
    <location>
        <begin position="33"/>
        <end position="66"/>
    </location>
</feature>
<comment type="caution">
    <text evidence="3">The sequence shown here is derived from an EMBL/GenBank/DDBJ whole genome shotgun (WGS) entry which is preliminary data.</text>
</comment>
<evidence type="ECO:0000256" key="1">
    <source>
        <dbReference type="SAM" id="MobiDB-lite"/>
    </source>
</evidence>
<gene>
    <name evidence="3" type="ORF">DI556_13150</name>
</gene>
<dbReference type="AlphaFoldDB" id="A0A2W5N8Z2"/>
<evidence type="ECO:0000256" key="2">
    <source>
        <dbReference type="SAM" id="Phobius"/>
    </source>
</evidence>
<reference evidence="3 4" key="1">
    <citation type="submission" date="2017-08" db="EMBL/GenBank/DDBJ databases">
        <title>Infants hospitalized years apart are colonized by the same room-sourced microbial strains.</title>
        <authorList>
            <person name="Brooks B."/>
            <person name="Olm M.R."/>
            <person name="Firek B.A."/>
            <person name="Baker R."/>
            <person name="Thomas B.C."/>
            <person name="Morowitz M.J."/>
            <person name="Banfield J.F."/>
        </authorList>
    </citation>
    <scope>NUCLEOTIDE SEQUENCE [LARGE SCALE GENOMIC DNA]</scope>
    <source>
        <strain evidence="3">S2_005_002_R2_34</strain>
    </source>
</reference>
<evidence type="ECO:0008006" key="5">
    <source>
        <dbReference type="Google" id="ProtNLM"/>
    </source>
</evidence>